<dbReference type="GO" id="GO:0015416">
    <property type="term" value="F:ABC-type phosphonate transporter activity"/>
    <property type="evidence" value="ECO:0007669"/>
    <property type="project" value="InterPro"/>
</dbReference>
<sequence length="582" mass="61144">MSATQLDQPISVGELTFPPRPKRSIGSRLLSIALIIVFGLAVWSMIALHLNPVTFIDGRDNAIDFLRRTVPFTFPDFTDLAGMIIQTLAIVVLATVLGLIISFPVALLAASNTSPHPAVRLVMRAAIVAFRSTPEFVIAMLLVQMFGLGGTPGVLALGLGSVGFMAKLFADAIEEVDAGPTEAFRAAGATKLQQIMGSVLAQVRPTLIATTLHAFDINLRGSVLLGFVGIAGIGMNISAALDSLNYPRGMGLTLVLLVMCLAAEIISTLIRRSILGRQQRASTSSGSRWLAVLTGHRTPRGWITGTARSSGAAAVRTRTTGSYSITEPWTPARIRRTAGTVLVFAIIVASIFGAGFEVVGFTEGVQSAWKAIRLYFPPTTAGQFPSIVVGLIETAQMGLAGTLFGLILAIPLGLLSANNVVRNGYVSGFFRLLVVTIRAVPGIIVGIVFVVITGLGATAGALALGVHAIGFFSKIIADSLEDVDIRVQDAVRTSGASASQVFFTATFRQVMPALAAHTMHQLDTNVRGATSMGVIGAGGIGFLMSDATRVLQYSLVTSCLIGVVALVLCSEGLAVWTRQTVK</sequence>
<dbReference type="InterPro" id="IPR035906">
    <property type="entry name" value="MetI-like_sf"/>
</dbReference>
<comment type="subcellular location">
    <subcellularLocation>
        <location evidence="1 7">Cell membrane</location>
        <topology evidence="1 7">Multi-pass membrane protein</topology>
    </subcellularLocation>
</comment>
<dbReference type="PROSITE" id="PS50928">
    <property type="entry name" value="ABC_TM1"/>
    <property type="match status" value="2"/>
</dbReference>
<accession>A0A927MV64</accession>
<comment type="caution">
    <text evidence="9">The sequence shown here is derived from an EMBL/GenBank/DDBJ whole genome shotgun (WGS) entry which is preliminary data.</text>
</comment>
<evidence type="ECO:0000256" key="6">
    <source>
        <dbReference type="ARBA" id="ARBA00023136"/>
    </source>
</evidence>
<dbReference type="RefSeq" id="WP_192751002.1">
    <property type="nucleotide sequence ID" value="NZ_BAABJL010000151.1"/>
</dbReference>
<evidence type="ECO:0000313" key="9">
    <source>
        <dbReference type="EMBL" id="MBE1606986.1"/>
    </source>
</evidence>
<feature type="transmembrane region" description="Helical" evidence="7">
    <location>
        <begin position="526"/>
        <end position="544"/>
    </location>
</feature>
<keyword evidence="2 7" id="KW-0813">Transport</keyword>
<feature type="transmembrane region" description="Helical" evidence="7">
    <location>
        <begin position="397"/>
        <end position="417"/>
    </location>
</feature>
<proteinExistence type="inferred from homology"/>
<evidence type="ECO:0000256" key="7">
    <source>
        <dbReference type="RuleBase" id="RU363032"/>
    </source>
</evidence>
<keyword evidence="3" id="KW-1003">Cell membrane</keyword>
<dbReference type="EMBL" id="JADBEM010000001">
    <property type="protein sequence ID" value="MBE1606986.1"/>
    <property type="molecule type" value="Genomic_DNA"/>
</dbReference>
<evidence type="ECO:0000313" key="10">
    <source>
        <dbReference type="Proteomes" id="UP000638648"/>
    </source>
</evidence>
<feature type="transmembrane region" description="Helical" evidence="7">
    <location>
        <begin position="83"/>
        <end position="109"/>
    </location>
</feature>
<feature type="transmembrane region" description="Helical" evidence="7">
    <location>
        <begin position="250"/>
        <end position="270"/>
    </location>
</feature>
<dbReference type="InterPro" id="IPR000515">
    <property type="entry name" value="MetI-like"/>
</dbReference>
<feature type="transmembrane region" description="Helical" evidence="7">
    <location>
        <begin position="223"/>
        <end position="244"/>
    </location>
</feature>
<feature type="transmembrane region" description="Helical" evidence="7">
    <location>
        <begin position="29"/>
        <end position="50"/>
    </location>
</feature>
<dbReference type="PANTHER" id="PTHR30043">
    <property type="entry name" value="PHOSPHONATES TRANSPORT SYSTEM PERMEASE PROTEIN"/>
    <property type="match status" value="1"/>
</dbReference>
<evidence type="ECO:0000256" key="5">
    <source>
        <dbReference type="ARBA" id="ARBA00022989"/>
    </source>
</evidence>
<evidence type="ECO:0000256" key="2">
    <source>
        <dbReference type="ARBA" id="ARBA00022448"/>
    </source>
</evidence>
<dbReference type="CDD" id="cd06261">
    <property type="entry name" value="TM_PBP2"/>
    <property type="match status" value="2"/>
</dbReference>
<comment type="similarity">
    <text evidence="7">Belongs to the binding-protein-dependent transport system permease family.</text>
</comment>
<feature type="transmembrane region" description="Helical" evidence="7">
    <location>
        <begin position="458"/>
        <end position="477"/>
    </location>
</feature>
<dbReference type="SUPFAM" id="SSF161098">
    <property type="entry name" value="MetI-like"/>
    <property type="match status" value="2"/>
</dbReference>
<dbReference type="Pfam" id="PF00528">
    <property type="entry name" value="BPD_transp_1"/>
    <property type="match status" value="2"/>
</dbReference>
<feature type="transmembrane region" description="Helical" evidence="7">
    <location>
        <begin position="429"/>
        <end position="452"/>
    </location>
</feature>
<dbReference type="NCBIfam" id="TIGR01097">
    <property type="entry name" value="PhnE"/>
    <property type="match status" value="1"/>
</dbReference>
<evidence type="ECO:0000256" key="3">
    <source>
        <dbReference type="ARBA" id="ARBA00022475"/>
    </source>
</evidence>
<keyword evidence="5 7" id="KW-1133">Transmembrane helix</keyword>
<dbReference type="GO" id="GO:0005886">
    <property type="term" value="C:plasma membrane"/>
    <property type="evidence" value="ECO:0007669"/>
    <property type="project" value="UniProtKB-SubCell"/>
</dbReference>
<feature type="transmembrane region" description="Helical" evidence="7">
    <location>
        <begin position="341"/>
        <end position="361"/>
    </location>
</feature>
<feature type="transmembrane region" description="Helical" evidence="7">
    <location>
        <begin position="550"/>
        <end position="576"/>
    </location>
</feature>
<reference evidence="9" key="1">
    <citation type="submission" date="2020-10" db="EMBL/GenBank/DDBJ databases">
        <title>Sequencing the genomes of 1000 actinobacteria strains.</title>
        <authorList>
            <person name="Klenk H.-P."/>
        </authorList>
    </citation>
    <scope>NUCLEOTIDE SEQUENCE</scope>
    <source>
        <strain evidence="9">DSM 45354</strain>
    </source>
</reference>
<protein>
    <submittedName>
        <fullName evidence="9">Phosphonate transport system permease protein</fullName>
    </submittedName>
</protein>
<keyword evidence="10" id="KW-1185">Reference proteome</keyword>
<feature type="domain" description="ABC transmembrane type-1" evidence="8">
    <location>
        <begin position="391"/>
        <end position="574"/>
    </location>
</feature>
<evidence type="ECO:0000256" key="4">
    <source>
        <dbReference type="ARBA" id="ARBA00022692"/>
    </source>
</evidence>
<feature type="domain" description="ABC transmembrane type-1" evidence="8">
    <location>
        <begin position="84"/>
        <end position="267"/>
    </location>
</feature>
<dbReference type="Proteomes" id="UP000638648">
    <property type="component" value="Unassembled WGS sequence"/>
</dbReference>
<evidence type="ECO:0000256" key="1">
    <source>
        <dbReference type="ARBA" id="ARBA00004651"/>
    </source>
</evidence>
<keyword evidence="4 7" id="KW-0812">Transmembrane</keyword>
<keyword evidence="6 7" id="KW-0472">Membrane</keyword>
<dbReference type="InterPro" id="IPR005769">
    <property type="entry name" value="PhnE/PtxC"/>
</dbReference>
<dbReference type="PANTHER" id="PTHR30043:SF1">
    <property type="entry name" value="ABC TRANSPORT SYSTEM PERMEASE PROTEIN P69"/>
    <property type="match status" value="1"/>
</dbReference>
<dbReference type="AlphaFoldDB" id="A0A927MV64"/>
<organism evidence="9 10">
    <name type="scientific">Actinopolymorpha pittospori</name>
    <dbReference type="NCBI Taxonomy" id="648752"/>
    <lineage>
        <taxon>Bacteria</taxon>
        <taxon>Bacillati</taxon>
        <taxon>Actinomycetota</taxon>
        <taxon>Actinomycetes</taxon>
        <taxon>Propionibacteriales</taxon>
        <taxon>Actinopolymorphaceae</taxon>
        <taxon>Actinopolymorpha</taxon>
    </lineage>
</organism>
<name>A0A927MV64_9ACTN</name>
<dbReference type="Gene3D" id="1.10.3720.10">
    <property type="entry name" value="MetI-like"/>
    <property type="match status" value="2"/>
</dbReference>
<gene>
    <name evidence="9" type="ORF">HEB94_003834</name>
</gene>
<evidence type="ECO:0000259" key="8">
    <source>
        <dbReference type="PROSITE" id="PS50928"/>
    </source>
</evidence>